<reference evidence="2" key="1">
    <citation type="submission" date="2023-07" db="EMBL/GenBank/DDBJ databases">
        <title>Chromosome-level genome assembly of Artemia franciscana.</title>
        <authorList>
            <person name="Jo E."/>
        </authorList>
    </citation>
    <scope>NUCLEOTIDE SEQUENCE</scope>
    <source>
        <tissue evidence="2">Whole body</tissue>
    </source>
</reference>
<gene>
    <name evidence="2" type="ORF">QYM36_013170</name>
</gene>
<dbReference type="Pfam" id="PF25683">
    <property type="entry name" value="URGCP_GTPase"/>
    <property type="match status" value="1"/>
</dbReference>
<dbReference type="GO" id="GO:0005525">
    <property type="term" value="F:GTP binding"/>
    <property type="evidence" value="ECO:0007669"/>
    <property type="project" value="InterPro"/>
</dbReference>
<dbReference type="Proteomes" id="UP001187531">
    <property type="component" value="Unassembled WGS sequence"/>
</dbReference>
<keyword evidence="3" id="KW-1185">Reference proteome</keyword>
<dbReference type="InterPro" id="IPR027417">
    <property type="entry name" value="P-loop_NTPase"/>
</dbReference>
<dbReference type="SUPFAM" id="SSF52540">
    <property type="entry name" value="P-loop containing nucleoside triphosphate hydrolases"/>
    <property type="match status" value="1"/>
</dbReference>
<sequence>MNSRGIIYGYLQVPARLNIDCPRDLSNISYRLLHRLELKYCNLPDEESNDFVESEEDFWPEMEPKIEEQKLNVSNLLSMYSLRDNINVLQLLLESRFAIPICSRDTLELLRITKWLDHTKEDIFLGEDLELPRIAVISEVKSFDSFTRNIMKDLFNLKVSLENTEDSSIEVGQGLVCFGNNDMNKKSCIVIHIRGDFEPYWKFLTKFIDCLIVEDEFISESNKVPHFMSKHSHRKDLPQSITVWAPSLKRAKSKHHPFHFIEGPLDYFIQIQQKLVLEAVFRKTGHHEHSMHSILPFEGSPRSDIDNLRQMYMDISKMTGLENYRQSISDSEEISDEEQFRFKNNNRNDPLINYFLQGFEKNNIDQIILHLRVIEDAISVNIKKSGIDAQLENLLKQKQYNYLRSSQSSSRGPEFCSQIESKWKEYESAKQKRNYALLSLRHLWREVSLYYSAGQCGDLENLPHLAAACLIAGETLELYDGDANMLNVDWIGAIFKNLSSLLPSKRFFVLSVLGEQSSGKSTLLNTMFGIRLATSVGQCTKGLTVTLVKTVNRKEYDYVVILDTEGVRSPEMTGIHGCTKRDNKIAALSILQSDAVILTINGEQNNALKAILPIVALAYKGSKLAEQRGGLLSCKIFAAYNKVEINEGTRNRLLNNFTQLSDTLVQSLATVNSHQDSNFHTSISFPPMFLNDGDIRVFGCNKNGNPPSDVPNEDFSMEIIDFREYIHEQVVNQTGWISRNIEEIYEYLLLVLECLNTSNFDLSFETVCDRYVYSGIEKEYLNLRKSYIITFEEQFELLKDKYKKENSSEISDQNTLLSKAVDDLKLVMRTHTKKFKEQVEKIFKNEKNQKFEINYRSKVKDTISRQTSQWCDGLQLFLRNLLFFDKKVEEYEKEMTDKIKKVFRDRSLQAIPKAKLIEEFDSYFNEIVQKAQKENPPMDINDAVLKAYKNNPTIESLELDLLSDKGNNTGQNGQSLYQFTKKTFKWTSQSESNQKKMEKAVIPIIYSITTRRKCYSELVVYDVISEVENFLKHQDRKIDRETRKKVHKFAYDSLLKIFEKIQGKWEQENSVYKRFLLMKDAMRGFFLDIASGLSDVDLKASRVADFFSRHSAKAFEKEVQEMVMSNLRKKNWPKYAKTIQGHMDLYLIEIVESEGISEVLYHITNPSMLKRLTTNRLIKFDVDIVLEDYPMIKFNNQLETCLRNAYESNKKTGSNFYRNLFGLLRMFQTTYITDSLRKEMSTFGWNELDESPVNFELRHVEDIVKASSLSSLDLNMDHVIDNVSAQLETNIHFEAAFCKACEEECPLCKSPCFLEEFHKSPHDTFHQPDGLVGWRYLETKKLSDRACNTAPLQSCFVLNHGESNEERWRYADFSKKFPNWMQPDIGTPVSDYREYLIRRYNKEIAVHYGVNPSDTLYPYLSGDTERIANKIKRKVDFLKDFGNKTLSQKKVSQKSLIESIRLLRSFNTNLKKIFNIKN</sequence>
<accession>A0AA88HPH7</accession>
<dbReference type="PANTHER" id="PTHR22796:SF1">
    <property type="entry name" value="VWFA DOMAIN-CONTAINING PROTEIN"/>
    <property type="match status" value="1"/>
</dbReference>
<evidence type="ECO:0000313" key="3">
    <source>
        <dbReference type="Proteomes" id="UP001187531"/>
    </source>
</evidence>
<dbReference type="EMBL" id="JAVRJZ010000017">
    <property type="protein sequence ID" value="KAK2709412.1"/>
    <property type="molecule type" value="Genomic_DNA"/>
</dbReference>
<name>A0AA88HPH7_ARTSF</name>
<dbReference type="Gene3D" id="3.40.50.300">
    <property type="entry name" value="P-loop containing nucleotide triphosphate hydrolases"/>
    <property type="match status" value="1"/>
</dbReference>
<protein>
    <recommendedName>
        <fullName evidence="1">VLIG-type G domain-containing protein</fullName>
    </recommendedName>
</protein>
<evidence type="ECO:0000259" key="1">
    <source>
        <dbReference type="PROSITE" id="PS51717"/>
    </source>
</evidence>
<dbReference type="PANTHER" id="PTHR22796">
    <property type="entry name" value="URG4-RELATED"/>
    <property type="match status" value="1"/>
</dbReference>
<organism evidence="2 3">
    <name type="scientific">Artemia franciscana</name>
    <name type="common">Brine shrimp</name>
    <name type="synonym">Artemia sanfranciscana</name>
    <dbReference type="NCBI Taxonomy" id="6661"/>
    <lineage>
        <taxon>Eukaryota</taxon>
        <taxon>Metazoa</taxon>
        <taxon>Ecdysozoa</taxon>
        <taxon>Arthropoda</taxon>
        <taxon>Crustacea</taxon>
        <taxon>Branchiopoda</taxon>
        <taxon>Anostraca</taxon>
        <taxon>Artemiidae</taxon>
        <taxon>Artemia</taxon>
    </lineage>
</organism>
<dbReference type="InterPro" id="IPR030383">
    <property type="entry name" value="G_VLIG_dom"/>
</dbReference>
<proteinExistence type="predicted"/>
<dbReference type="PROSITE" id="PS51717">
    <property type="entry name" value="G_VLIG"/>
    <property type="match status" value="1"/>
</dbReference>
<evidence type="ECO:0000313" key="2">
    <source>
        <dbReference type="EMBL" id="KAK2709412.1"/>
    </source>
</evidence>
<comment type="caution">
    <text evidence="2">The sequence shown here is derived from an EMBL/GenBank/DDBJ whole genome shotgun (WGS) entry which is preliminary data.</text>
</comment>
<feature type="domain" description="VLIG-type G" evidence="1">
    <location>
        <begin position="504"/>
        <end position="749"/>
    </location>
</feature>